<evidence type="ECO:0000313" key="6">
    <source>
        <dbReference type="Proteomes" id="UP000893823"/>
    </source>
</evidence>
<proteinExistence type="predicted"/>
<dbReference type="Proteomes" id="UP000199482">
    <property type="component" value="Chromosome I"/>
</dbReference>
<feature type="domain" description="DUF7882" evidence="2">
    <location>
        <begin position="1"/>
        <end position="91"/>
    </location>
</feature>
<reference evidence="5" key="1">
    <citation type="submission" date="2016-10" db="EMBL/GenBank/DDBJ databases">
        <authorList>
            <person name="Varghese N."/>
            <person name="Submissions S."/>
        </authorList>
    </citation>
    <scope>NUCLEOTIDE SEQUENCE [LARGE SCALE GENOMIC DNA]</scope>
    <source>
        <strain evidence="5">CPCC 202695</strain>
    </source>
</reference>
<evidence type="ECO:0000313" key="5">
    <source>
        <dbReference type="Proteomes" id="UP000199482"/>
    </source>
</evidence>
<evidence type="ECO:0000313" key="4">
    <source>
        <dbReference type="EMBL" id="SDT23874.1"/>
    </source>
</evidence>
<dbReference type="AlphaFoldDB" id="A0A1H1YR15"/>
<gene>
    <name evidence="3" type="ORF">BCL57_000921</name>
    <name evidence="4" type="ORF">SAMN04489721_2854</name>
</gene>
<dbReference type="Proteomes" id="UP000893823">
    <property type="component" value="Unassembled WGS sequence"/>
</dbReference>
<accession>A0A1H1YR15</accession>
<evidence type="ECO:0000259" key="2">
    <source>
        <dbReference type="Pfam" id="PF25355"/>
    </source>
</evidence>
<reference evidence="3" key="3">
    <citation type="submission" date="2022-06" db="EMBL/GenBank/DDBJ databases">
        <title>Genomic Encyclopedia of Type Strains, Phase III (KMG-III): the genomes of soil and plant-associated and newly described type strains.</title>
        <authorList>
            <person name="Whitman W."/>
        </authorList>
    </citation>
    <scope>NUCLEOTIDE SEQUENCE</scope>
    <source>
        <strain evidence="3">CPCC 202695</strain>
    </source>
</reference>
<dbReference type="InterPro" id="IPR057204">
    <property type="entry name" value="DUF7882"/>
</dbReference>
<reference evidence="4" key="2">
    <citation type="submission" date="2016-10" db="EMBL/GenBank/DDBJ databases">
        <authorList>
            <person name="de Groot N.N."/>
        </authorList>
    </citation>
    <scope>NUCLEOTIDE SEQUENCE [LARGE SCALE GENOMIC DNA]</scope>
    <source>
        <strain evidence="4">CPCC 202695</strain>
    </source>
</reference>
<dbReference type="OrthoDB" id="5123855at2"/>
<organism evidence="4 5">
    <name type="scientific">Agromyces flavus</name>
    <dbReference type="NCBI Taxonomy" id="589382"/>
    <lineage>
        <taxon>Bacteria</taxon>
        <taxon>Bacillati</taxon>
        <taxon>Actinomycetota</taxon>
        <taxon>Actinomycetes</taxon>
        <taxon>Micrococcales</taxon>
        <taxon>Microbacteriaceae</taxon>
        <taxon>Agromyces</taxon>
    </lineage>
</organism>
<sequence length="109" mass="11919">MGTLYYSDAQYPIRIDDDTLANLKVVLERRLEAGLGLTLSWSEAGFGRSTVWLHPTIPMRLHVDDAVTQVSSPDAVDAMMLEVEQSGGIVLPDGEEGWMGEAERGDAAR</sequence>
<feature type="region of interest" description="Disordered" evidence="1">
    <location>
        <begin position="90"/>
        <end position="109"/>
    </location>
</feature>
<evidence type="ECO:0000256" key="1">
    <source>
        <dbReference type="SAM" id="MobiDB-lite"/>
    </source>
</evidence>
<dbReference type="Pfam" id="PF25355">
    <property type="entry name" value="DUF7882"/>
    <property type="match status" value="1"/>
</dbReference>
<protein>
    <recommendedName>
        <fullName evidence="2">DUF7882 domain-containing protein</fullName>
    </recommendedName>
</protein>
<evidence type="ECO:0000313" key="3">
    <source>
        <dbReference type="EMBL" id="MCP2366779.1"/>
    </source>
</evidence>
<name>A0A1H1YR15_9MICO</name>
<dbReference type="RefSeq" id="WP_092673782.1">
    <property type="nucleotide sequence ID" value="NZ_BMDN01000001.1"/>
</dbReference>
<dbReference type="EMBL" id="LT629755">
    <property type="protein sequence ID" value="SDT23874.1"/>
    <property type="molecule type" value="Genomic_DNA"/>
</dbReference>
<dbReference type="STRING" id="589382.SAMN04489721_2854"/>
<keyword evidence="6" id="KW-1185">Reference proteome</keyword>
<dbReference type="EMBL" id="SODL02000001">
    <property type="protein sequence ID" value="MCP2366779.1"/>
    <property type="molecule type" value="Genomic_DNA"/>
</dbReference>